<dbReference type="Gene3D" id="3.30.2410.10">
    <property type="entry name" value="Hect, E3 ligase catalytic domain"/>
    <property type="match status" value="1"/>
</dbReference>
<dbReference type="PROSITE" id="PS50199">
    <property type="entry name" value="ZF_RANBP2_2"/>
    <property type="match status" value="1"/>
</dbReference>
<feature type="domain" description="HECT" evidence="13">
    <location>
        <begin position="326"/>
        <end position="635"/>
    </location>
</feature>
<dbReference type="GeneID" id="20088440"/>
<reference evidence="14" key="1">
    <citation type="submission" date="2013-12" db="EMBL/GenBank/DDBJ databases">
        <title>The Genome Sequence of Aphanomyces invadans NJM9701.</title>
        <authorList>
            <consortium name="The Broad Institute Genomics Platform"/>
            <person name="Russ C."/>
            <person name="Tyler B."/>
            <person name="van West P."/>
            <person name="Dieguez-Uribeondo J."/>
            <person name="Young S.K."/>
            <person name="Zeng Q."/>
            <person name="Gargeya S."/>
            <person name="Fitzgerald M."/>
            <person name="Abouelleil A."/>
            <person name="Alvarado L."/>
            <person name="Chapman S.B."/>
            <person name="Gainer-Dewar J."/>
            <person name="Goldberg J."/>
            <person name="Griggs A."/>
            <person name="Gujja S."/>
            <person name="Hansen M."/>
            <person name="Howarth C."/>
            <person name="Imamovic A."/>
            <person name="Ireland A."/>
            <person name="Larimer J."/>
            <person name="McCowan C."/>
            <person name="Murphy C."/>
            <person name="Pearson M."/>
            <person name="Poon T.W."/>
            <person name="Priest M."/>
            <person name="Roberts A."/>
            <person name="Saif S."/>
            <person name="Shea T."/>
            <person name="Sykes S."/>
            <person name="Wortman J."/>
            <person name="Nusbaum C."/>
            <person name="Birren B."/>
        </authorList>
    </citation>
    <scope>NUCLEOTIDE SEQUENCE [LARGE SCALE GENOMIC DNA]</scope>
    <source>
        <strain evidence="14">NJM9701</strain>
    </source>
</reference>
<evidence type="ECO:0000256" key="4">
    <source>
        <dbReference type="ARBA" id="ARBA00022679"/>
    </source>
</evidence>
<dbReference type="Gene3D" id="3.90.1750.10">
    <property type="entry name" value="Hect, E3 ligase catalytic domains"/>
    <property type="match status" value="1"/>
</dbReference>
<dbReference type="GO" id="GO:0005737">
    <property type="term" value="C:cytoplasm"/>
    <property type="evidence" value="ECO:0007669"/>
    <property type="project" value="TreeGrafter"/>
</dbReference>
<dbReference type="OrthoDB" id="8068875at2759"/>
<keyword evidence="11" id="KW-0472">Membrane</keyword>
<evidence type="ECO:0000256" key="11">
    <source>
        <dbReference type="SAM" id="Phobius"/>
    </source>
</evidence>
<dbReference type="GO" id="GO:0016567">
    <property type="term" value="P:protein ubiquitination"/>
    <property type="evidence" value="ECO:0007669"/>
    <property type="project" value="TreeGrafter"/>
</dbReference>
<feature type="active site" description="Glycyl thioester intermediate" evidence="9">
    <location>
        <position position="602"/>
    </location>
</feature>
<dbReference type="PANTHER" id="PTHR11254:SF440">
    <property type="entry name" value="E3 UBIQUITIN-PROTEIN LIGASE NEDD-4"/>
    <property type="match status" value="1"/>
</dbReference>
<evidence type="ECO:0000256" key="9">
    <source>
        <dbReference type="PROSITE-ProRule" id="PRU00104"/>
    </source>
</evidence>
<organism evidence="14">
    <name type="scientific">Aphanomyces invadans</name>
    <dbReference type="NCBI Taxonomy" id="157072"/>
    <lineage>
        <taxon>Eukaryota</taxon>
        <taxon>Sar</taxon>
        <taxon>Stramenopiles</taxon>
        <taxon>Oomycota</taxon>
        <taxon>Saprolegniomycetes</taxon>
        <taxon>Saprolegniales</taxon>
        <taxon>Verrucalvaceae</taxon>
        <taxon>Aphanomyces</taxon>
    </lineage>
</organism>
<keyword evidence="8" id="KW-0862">Zinc</keyword>
<keyword evidence="11" id="KW-1133">Transmembrane helix</keyword>
<protein>
    <recommendedName>
        <fullName evidence="3">HECT-type E3 ubiquitin transferase</fullName>
        <ecNumber evidence="3">2.3.2.26</ecNumber>
    </recommendedName>
</protein>
<evidence type="ECO:0000259" key="12">
    <source>
        <dbReference type="PROSITE" id="PS50199"/>
    </source>
</evidence>
<accession>A0A024TLS4</accession>
<evidence type="ECO:0000256" key="1">
    <source>
        <dbReference type="ARBA" id="ARBA00000885"/>
    </source>
</evidence>
<dbReference type="InterPro" id="IPR035983">
    <property type="entry name" value="Hect_E3_ubiquitin_ligase"/>
</dbReference>
<evidence type="ECO:0000256" key="5">
    <source>
        <dbReference type="ARBA" id="ARBA00022723"/>
    </source>
</evidence>
<keyword evidence="6 10" id="KW-0863">Zinc-finger</keyword>
<evidence type="ECO:0000313" key="14">
    <source>
        <dbReference type="EMBL" id="ETV95115.1"/>
    </source>
</evidence>
<dbReference type="InterPro" id="IPR050409">
    <property type="entry name" value="E3_ubiq-protein_ligase"/>
</dbReference>
<dbReference type="Gene3D" id="3.30.2160.10">
    <property type="entry name" value="Hect, E3 ligase catalytic domain"/>
    <property type="match status" value="1"/>
</dbReference>
<evidence type="ECO:0000256" key="3">
    <source>
        <dbReference type="ARBA" id="ARBA00012485"/>
    </source>
</evidence>
<evidence type="ECO:0000256" key="6">
    <source>
        <dbReference type="ARBA" id="ARBA00022771"/>
    </source>
</evidence>
<dbReference type="GO" id="GO:0008270">
    <property type="term" value="F:zinc ion binding"/>
    <property type="evidence" value="ECO:0007669"/>
    <property type="project" value="UniProtKB-KW"/>
</dbReference>
<evidence type="ECO:0000259" key="13">
    <source>
        <dbReference type="PROSITE" id="PS50237"/>
    </source>
</evidence>
<dbReference type="PROSITE" id="PS50237">
    <property type="entry name" value="HECT"/>
    <property type="match status" value="1"/>
</dbReference>
<dbReference type="SMART" id="SM00119">
    <property type="entry name" value="HECTc"/>
    <property type="match status" value="1"/>
</dbReference>
<comment type="pathway">
    <text evidence="2">Protein modification; protein ubiquitination.</text>
</comment>
<keyword evidence="11" id="KW-0812">Transmembrane</keyword>
<dbReference type="EC" id="2.3.2.26" evidence="3"/>
<evidence type="ECO:0000256" key="2">
    <source>
        <dbReference type="ARBA" id="ARBA00004906"/>
    </source>
</evidence>
<dbReference type="PROSITE" id="PS01358">
    <property type="entry name" value="ZF_RANBP2_1"/>
    <property type="match status" value="1"/>
</dbReference>
<feature type="domain" description="RanBP2-type" evidence="12">
    <location>
        <begin position="79"/>
        <end position="108"/>
    </location>
</feature>
<dbReference type="VEuPathDB" id="FungiDB:H310_11390"/>
<dbReference type="AlphaFoldDB" id="A0A024TLS4"/>
<dbReference type="Pfam" id="PF00632">
    <property type="entry name" value="HECT"/>
    <property type="match status" value="1"/>
</dbReference>
<dbReference type="GO" id="GO:0061630">
    <property type="term" value="F:ubiquitin protein ligase activity"/>
    <property type="evidence" value="ECO:0007669"/>
    <property type="project" value="UniProtKB-EC"/>
</dbReference>
<dbReference type="RefSeq" id="XP_008876288.1">
    <property type="nucleotide sequence ID" value="XM_008878066.1"/>
</dbReference>
<proteinExistence type="predicted"/>
<gene>
    <name evidence="14" type="ORF">H310_11390</name>
</gene>
<dbReference type="PANTHER" id="PTHR11254">
    <property type="entry name" value="HECT DOMAIN UBIQUITIN-PROTEIN LIGASE"/>
    <property type="match status" value="1"/>
</dbReference>
<comment type="catalytic activity">
    <reaction evidence="1">
        <text>S-ubiquitinyl-[E2 ubiquitin-conjugating enzyme]-L-cysteine + [acceptor protein]-L-lysine = [E2 ubiquitin-conjugating enzyme]-L-cysteine + N(6)-ubiquitinyl-[acceptor protein]-L-lysine.</text>
        <dbReference type="EC" id="2.3.2.26"/>
    </reaction>
</comment>
<keyword evidence="7 9" id="KW-0833">Ubl conjugation pathway</keyword>
<dbReference type="InterPro" id="IPR001876">
    <property type="entry name" value="Znf_RanBP2"/>
</dbReference>
<dbReference type="InterPro" id="IPR000569">
    <property type="entry name" value="HECT_dom"/>
</dbReference>
<dbReference type="GO" id="GO:0006511">
    <property type="term" value="P:ubiquitin-dependent protein catabolic process"/>
    <property type="evidence" value="ECO:0007669"/>
    <property type="project" value="TreeGrafter"/>
</dbReference>
<dbReference type="STRING" id="157072.A0A024TLS4"/>
<dbReference type="eggNOG" id="KOG0940">
    <property type="taxonomic scope" value="Eukaryota"/>
</dbReference>
<dbReference type="SUPFAM" id="SSF56204">
    <property type="entry name" value="Hect, E3 ligase catalytic domain"/>
    <property type="match status" value="1"/>
</dbReference>
<keyword evidence="5" id="KW-0479">Metal-binding</keyword>
<name>A0A024TLS4_9STRA</name>
<evidence type="ECO:0000256" key="7">
    <source>
        <dbReference type="ARBA" id="ARBA00022786"/>
    </source>
</evidence>
<sequence length="635" mass="70110">MADISSLVFVFVVFAVFTGVIYLFAHYTSRFNAASGLRDPLLRGNAFMPGIKREDVEKLYVDGGRFLEYIIIDSSRLLEAPRWECSVCEFYNFTTKLHCCLCGTLKGISTNGTDDSTPIVSHSRSTSMSQLQRTGSTLRRFTSQIVAAVFDHVVLPEDLTAVQRSARMRRQWSRSTTHATGHWVRNFVNSPFASEAFVVQLNPPSSSVKLTSLAESPRAVSPLGSPFMTASAPASGFCGPAIAWVPVQDANLHMVTTTGSTLDPSVWATLTHLAKLPFSLKYGWFLDQASALVTPYDTLHVHFKVNRPRLVVEALENLSASKSMHLAHGLLSPAAGLFVLSNRDDQSYGINADSAAACTDVDHLTAFHAVGRFVGRALLEGQMLPLHLSPVLFKAMLGVPMSLDDIEQLDPVVYKSLMFVLTHDTVDDLALTFSATECVGYGRVLEVDLVDEGRRIPVTEDNKALYVQRMVRYLLFDRVEGQLGAMLKGLHQVVPPEMLAVFDYKEFELILCGLSDIDVNDWKASTVSSSNLKAHAVLVWFWEIVESLSTSDQSKLLQYATGSSRVPVQGFKGLTSYDGKICYFTLKGIEYTPGRYPVVHACYNRIDLPLYPTKALLQEALTMVLLSDPTGFTIE</sequence>
<feature type="transmembrane region" description="Helical" evidence="11">
    <location>
        <begin position="7"/>
        <end position="25"/>
    </location>
</feature>
<dbReference type="EMBL" id="KI913982">
    <property type="protein sequence ID" value="ETV95115.1"/>
    <property type="molecule type" value="Genomic_DNA"/>
</dbReference>
<keyword evidence="4" id="KW-0808">Transferase</keyword>
<evidence type="ECO:0000256" key="8">
    <source>
        <dbReference type="ARBA" id="ARBA00022833"/>
    </source>
</evidence>
<dbReference type="Pfam" id="PF00641">
    <property type="entry name" value="Zn_ribbon_RanBP"/>
    <property type="match status" value="1"/>
</dbReference>
<dbReference type="FunFam" id="3.30.2410.10:FF:000009">
    <property type="entry name" value="Probable E3 ubiquitin-protein ligase HECTD2"/>
    <property type="match status" value="1"/>
</dbReference>
<evidence type="ECO:0000256" key="10">
    <source>
        <dbReference type="PROSITE-ProRule" id="PRU00322"/>
    </source>
</evidence>